<dbReference type="SUPFAM" id="SSF57424">
    <property type="entry name" value="LDL receptor-like module"/>
    <property type="match status" value="1"/>
</dbReference>
<reference evidence="4 5" key="1">
    <citation type="submission" date="2016-11" db="UniProtKB">
        <authorList>
            <consortium name="WormBaseParasite"/>
        </authorList>
    </citation>
    <scope>IDENTIFICATION</scope>
</reference>
<evidence type="ECO:0000256" key="1">
    <source>
        <dbReference type="ARBA" id="ARBA00023157"/>
    </source>
</evidence>
<dbReference type="InterPro" id="IPR002172">
    <property type="entry name" value="LDrepeatLR_classA_rpt"/>
</dbReference>
<accession>A0A1I8G3P2</accession>
<dbReference type="AlphaFoldDB" id="A0A1I8G3P2"/>
<dbReference type="CDD" id="cd00112">
    <property type="entry name" value="LDLa"/>
    <property type="match status" value="1"/>
</dbReference>
<dbReference type="WBParaSite" id="maker-uti_cns_0001163-snap-gene-0.1-mRNA-1">
    <property type="protein sequence ID" value="maker-uti_cns_0001163-snap-gene-0.1-mRNA-1"/>
    <property type="gene ID" value="maker-uti_cns_0001163-snap-gene-0.1"/>
</dbReference>
<keyword evidence="3" id="KW-1185">Reference proteome</keyword>
<dbReference type="SUPFAM" id="SSF49854">
    <property type="entry name" value="Spermadhesin, CUB domain"/>
    <property type="match status" value="1"/>
</dbReference>
<dbReference type="WBParaSite" id="maker-uti_cns_0000655-snap-gene-1.35-mRNA-1">
    <property type="protein sequence ID" value="maker-uti_cns_0000655-snap-gene-1.35-mRNA-1"/>
    <property type="gene ID" value="maker-uti_cns_0000655-snap-gene-1.35"/>
</dbReference>
<dbReference type="Proteomes" id="UP000095280">
    <property type="component" value="Unplaced"/>
</dbReference>
<dbReference type="Gene3D" id="2.60.120.290">
    <property type="entry name" value="Spermadhesin, CUB domain"/>
    <property type="match status" value="1"/>
</dbReference>
<evidence type="ECO:0000313" key="4">
    <source>
        <dbReference type="WBParaSite" id="maker-uti_cns_0000655-snap-gene-1.35-mRNA-1"/>
    </source>
</evidence>
<feature type="compositionally biased region" description="Polar residues" evidence="2">
    <location>
        <begin position="145"/>
        <end position="158"/>
    </location>
</feature>
<dbReference type="Gene3D" id="4.10.400.10">
    <property type="entry name" value="Low-density Lipoprotein Receptor"/>
    <property type="match status" value="1"/>
</dbReference>
<proteinExistence type="predicted"/>
<feature type="region of interest" description="Disordered" evidence="2">
    <location>
        <begin position="131"/>
        <end position="158"/>
    </location>
</feature>
<evidence type="ECO:0000256" key="2">
    <source>
        <dbReference type="SAM" id="MobiDB-lite"/>
    </source>
</evidence>
<dbReference type="InterPro" id="IPR035914">
    <property type="entry name" value="Sperma_CUB_dom_sf"/>
</dbReference>
<dbReference type="InterPro" id="IPR036055">
    <property type="entry name" value="LDL_receptor-like_sf"/>
</dbReference>
<evidence type="ECO:0000313" key="5">
    <source>
        <dbReference type="WBParaSite" id="maker-uti_cns_0001163-snap-gene-0.1-mRNA-1"/>
    </source>
</evidence>
<organism evidence="3 4">
    <name type="scientific">Macrostomum lignano</name>
    <dbReference type="NCBI Taxonomy" id="282301"/>
    <lineage>
        <taxon>Eukaryota</taxon>
        <taxon>Metazoa</taxon>
        <taxon>Spiralia</taxon>
        <taxon>Lophotrochozoa</taxon>
        <taxon>Platyhelminthes</taxon>
        <taxon>Rhabditophora</taxon>
        <taxon>Macrostomorpha</taxon>
        <taxon>Macrostomida</taxon>
        <taxon>Macrostomidae</taxon>
        <taxon>Macrostomum</taxon>
    </lineage>
</organism>
<evidence type="ECO:0000313" key="3">
    <source>
        <dbReference type="Proteomes" id="UP000095280"/>
    </source>
</evidence>
<keyword evidence="1" id="KW-1015">Disulfide bond</keyword>
<feature type="region of interest" description="Disordered" evidence="2">
    <location>
        <begin position="173"/>
        <end position="197"/>
    </location>
</feature>
<name>A0A1I8G3P2_9PLAT</name>
<sequence length="245" mass="26839">MQVPVRAAEIHSHRFGLEPYPANFSCEVHLLAESSQRILIWFNQLNIPDVDPLCENVLHCFNTNTPYSEGMAEAGGQTGLCKKTYPRQPLVSSQHYFTFTFRSKPDKLTPAMLEDPSAGFRLTVAAVTEPQRRGPVCPPAAKLEQSGSVRNSKSSASDQESILRLCRFLPAKPMNIGSGNGGDEASSSKSHRQRRQIDAATPSLMVSWCLPKEALCDGVVHCPNGADERSELCLLLGQRDGQDGD</sequence>
<protein>
    <submittedName>
        <fullName evidence="4 5">CUB domain-containing protein</fullName>
    </submittedName>
</protein>